<keyword evidence="2" id="KW-1185">Reference proteome</keyword>
<dbReference type="Proteomes" id="UP000053660">
    <property type="component" value="Unassembled WGS sequence"/>
</dbReference>
<gene>
    <name evidence="1" type="ORF">OESDEN_25135</name>
</gene>
<proteinExistence type="predicted"/>
<protein>
    <submittedName>
        <fullName evidence="1">Uncharacterized protein</fullName>
    </submittedName>
</protein>
<dbReference type="OrthoDB" id="5849815at2759"/>
<sequence length="108" mass="12363">DIEVPKWRKLSAEEVADITRHPNPCECCSSTRLETLVARKHLRLANEERLYFEGKRREMPAVDSDNDSEVEGADLTPLVKCTLTESERALYDRLAHVSGGRETLQRPR</sequence>
<name>A0A0B1RRH6_OESDE</name>
<organism evidence="1 2">
    <name type="scientific">Oesophagostomum dentatum</name>
    <name type="common">Nodular worm</name>
    <dbReference type="NCBI Taxonomy" id="61180"/>
    <lineage>
        <taxon>Eukaryota</taxon>
        <taxon>Metazoa</taxon>
        <taxon>Ecdysozoa</taxon>
        <taxon>Nematoda</taxon>
        <taxon>Chromadorea</taxon>
        <taxon>Rhabditida</taxon>
        <taxon>Rhabditina</taxon>
        <taxon>Rhabditomorpha</taxon>
        <taxon>Strongyloidea</taxon>
        <taxon>Strongylidae</taxon>
        <taxon>Oesophagostomum</taxon>
    </lineage>
</organism>
<evidence type="ECO:0000313" key="1">
    <source>
        <dbReference type="EMBL" id="KHJ75249.1"/>
    </source>
</evidence>
<evidence type="ECO:0000313" key="2">
    <source>
        <dbReference type="Proteomes" id="UP000053660"/>
    </source>
</evidence>
<accession>A0A0B1RRH6</accession>
<dbReference type="AlphaFoldDB" id="A0A0B1RRH6"/>
<reference evidence="1 2" key="1">
    <citation type="submission" date="2014-03" db="EMBL/GenBank/DDBJ databases">
        <title>Draft genome of the hookworm Oesophagostomum dentatum.</title>
        <authorList>
            <person name="Mitreva M."/>
        </authorList>
    </citation>
    <scope>NUCLEOTIDE SEQUENCE [LARGE SCALE GENOMIC DNA]</scope>
    <source>
        <strain evidence="1 2">OD-Hann</strain>
    </source>
</reference>
<feature type="non-terminal residue" evidence="1">
    <location>
        <position position="1"/>
    </location>
</feature>
<dbReference type="EMBL" id="KN612930">
    <property type="protein sequence ID" value="KHJ75249.1"/>
    <property type="molecule type" value="Genomic_DNA"/>
</dbReference>